<evidence type="ECO:0000256" key="1">
    <source>
        <dbReference type="ARBA" id="ARBA00022527"/>
    </source>
</evidence>
<name>A0A834Z2H3_TETSI</name>
<dbReference type="PROSITE" id="PS50011">
    <property type="entry name" value="PROTEIN_KINASE_DOM"/>
    <property type="match status" value="1"/>
</dbReference>
<proteinExistence type="predicted"/>
<dbReference type="InterPro" id="IPR000719">
    <property type="entry name" value="Prot_kinase_dom"/>
</dbReference>
<keyword evidence="4" id="KW-0677">Repeat</keyword>
<dbReference type="Proteomes" id="UP000655225">
    <property type="component" value="Unassembled WGS sequence"/>
</dbReference>
<evidence type="ECO:0000259" key="13">
    <source>
        <dbReference type="PROSITE" id="PS51473"/>
    </source>
</evidence>
<keyword evidence="6" id="KW-0418">Kinase</keyword>
<protein>
    <submittedName>
        <fullName evidence="14">Uncharacterized protein</fullName>
    </submittedName>
</protein>
<feature type="domain" description="Protein kinase" evidence="12">
    <location>
        <begin position="321"/>
        <end position="414"/>
    </location>
</feature>
<feature type="signal peptide" evidence="11">
    <location>
        <begin position="1"/>
        <end position="28"/>
    </location>
</feature>
<accession>A0A834Z2H3</accession>
<keyword evidence="15" id="KW-1185">Reference proteome</keyword>
<dbReference type="OrthoDB" id="1908121at2759"/>
<dbReference type="GO" id="GO:0004674">
    <property type="term" value="F:protein serine/threonine kinase activity"/>
    <property type="evidence" value="ECO:0007669"/>
    <property type="project" value="UniProtKB-KW"/>
</dbReference>
<keyword evidence="5 9" id="KW-0547">Nucleotide-binding</keyword>
<dbReference type="Gene3D" id="3.30.430.20">
    <property type="entry name" value="Gnk2 domain, C-X8-C-X2-C motif"/>
    <property type="match status" value="2"/>
</dbReference>
<dbReference type="AlphaFoldDB" id="A0A834Z2H3"/>
<gene>
    <name evidence="14" type="ORF">HHK36_015605</name>
</gene>
<evidence type="ECO:0000256" key="10">
    <source>
        <dbReference type="SAM" id="Phobius"/>
    </source>
</evidence>
<evidence type="ECO:0000256" key="6">
    <source>
        <dbReference type="ARBA" id="ARBA00022777"/>
    </source>
</evidence>
<evidence type="ECO:0000313" key="14">
    <source>
        <dbReference type="EMBL" id="KAF8399734.1"/>
    </source>
</evidence>
<dbReference type="GO" id="GO:0005524">
    <property type="term" value="F:ATP binding"/>
    <property type="evidence" value="ECO:0007669"/>
    <property type="project" value="UniProtKB-UniRule"/>
</dbReference>
<keyword evidence="10" id="KW-1133">Transmembrane helix</keyword>
<dbReference type="InterPro" id="IPR017441">
    <property type="entry name" value="Protein_kinase_ATP_BS"/>
</dbReference>
<evidence type="ECO:0000256" key="5">
    <source>
        <dbReference type="ARBA" id="ARBA00022741"/>
    </source>
</evidence>
<dbReference type="FunFam" id="3.30.430.20:FF:000015">
    <property type="entry name" value="Cysteine-rich receptor-like protein kinase 3"/>
    <property type="match status" value="1"/>
</dbReference>
<comment type="caution">
    <text evidence="14">The sequence shown here is derived from an EMBL/GenBank/DDBJ whole genome shotgun (WGS) entry which is preliminary data.</text>
</comment>
<dbReference type="FunFam" id="3.30.200.20:FF:000177">
    <property type="entry name" value="Cysteine-rich receptor-like protein kinase 2"/>
    <property type="match status" value="1"/>
</dbReference>
<dbReference type="InterPro" id="IPR002902">
    <property type="entry name" value="GNK2"/>
</dbReference>
<feature type="domain" description="Gnk2-homologous" evidence="13">
    <location>
        <begin position="32"/>
        <end position="133"/>
    </location>
</feature>
<evidence type="ECO:0000256" key="3">
    <source>
        <dbReference type="ARBA" id="ARBA00022729"/>
    </source>
</evidence>
<organism evidence="14 15">
    <name type="scientific">Tetracentron sinense</name>
    <name type="common">Spur-leaf</name>
    <dbReference type="NCBI Taxonomy" id="13715"/>
    <lineage>
        <taxon>Eukaryota</taxon>
        <taxon>Viridiplantae</taxon>
        <taxon>Streptophyta</taxon>
        <taxon>Embryophyta</taxon>
        <taxon>Tracheophyta</taxon>
        <taxon>Spermatophyta</taxon>
        <taxon>Magnoliopsida</taxon>
        <taxon>Trochodendrales</taxon>
        <taxon>Trochodendraceae</taxon>
        <taxon>Tetracentron</taxon>
    </lineage>
</organism>
<dbReference type="InterPro" id="IPR011009">
    <property type="entry name" value="Kinase-like_dom_sf"/>
</dbReference>
<feature type="chain" id="PRO_5032346377" evidence="11">
    <location>
        <begin position="29"/>
        <end position="414"/>
    </location>
</feature>
<feature type="binding site" evidence="9">
    <location>
        <position position="349"/>
    </location>
    <ligand>
        <name>ATP</name>
        <dbReference type="ChEBI" id="CHEBI:30616"/>
    </ligand>
</feature>
<keyword evidence="8" id="KW-0675">Receptor</keyword>
<evidence type="ECO:0000256" key="9">
    <source>
        <dbReference type="PROSITE-ProRule" id="PRU10141"/>
    </source>
</evidence>
<sequence>MSLRKTCLISFFFFFFFLIPSLIQLTNADPRVEIVYKECRKDHAQNMSQYLESYSKVVNDIQEQMQRNKFGFAAAGESPNRLYVLSQCLDDLSNEECATCFTDIRTVFPGCFPSTGGRVYLDGCFIRGENYSFYREALSPLDYKICSDVQDDSKSFNNLARSLISELIKRVPKNNNYADGHENSLNESVCAMANCLRTLDENSCSSCLKNAAKSALACLPSTEGRVLNAGCFLRYADYGFVNNPKIHAVQDAVFSFAVYVIVAIVVCLMAIAVGIFVGRIVYERLNRQQQSNLSALDIDSSLFKRSLNFNYSTLEKATEYFSEANKLGQGGYGEVFKGTLADGREIAVKRLFIRGENHTQDVYNEMDVISRAEHKNLVRLLGCSITSRASLLVYEFLVNKSLDCTLFGKLSKLK</sequence>
<keyword evidence="3 11" id="KW-0732">Signal</keyword>
<feature type="domain" description="Gnk2-homologous" evidence="13">
    <location>
        <begin position="138"/>
        <end position="240"/>
    </location>
</feature>
<evidence type="ECO:0000256" key="7">
    <source>
        <dbReference type="ARBA" id="ARBA00022840"/>
    </source>
</evidence>
<evidence type="ECO:0000256" key="8">
    <source>
        <dbReference type="ARBA" id="ARBA00023170"/>
    </source>
</evidence>
<keyword evidence="7 9" id="KW-0067">ATP-binding</keyword>
<dbReference type="PROSITE" id="PS51473">
    <property type="entry name" value="GNK2"/>
    <property type="match status" value="2"/>
</dbReference>
<reference evidence="14 15" key="1">
    <citation type="submission" date="2020-04" db="EMBL/GenBank/DDBJ databases">
        <title>Plant Genome Project.</title>
        <authorList>
            <person name="Zhang R.-G."/>
        </authorList>
    </citation>
    <scope>NUCLEOTIDE SEQUENCE [LARGE SCALE GENOMIC DNA]</scope>
    <source>
        <strain evidence="14">YNK0</strain>
        <tissue evidence="14">Leaf</tissue>
    </source>
</reference>
<dbReference type="PROSITE" id="PS00107">
    <property type="entry name" value="PROTEIN_KINASE_ATP"/>
    <property type="match status" value="1"/>
</dbReference>
<dbReference type="InterPro" id="IPR001245">
    <property type="entry name" value="Ser-Thr/Tyr_kinase_cat_dom"/>
</dbReference>
<keyword evidence="10" id="KW-0472">Membrane</keyword>
<dbReference type="Gene3D" id="3.30.200.20">
    <property type="entry name" value="Phosphorylase Kinase, domain 1"/>
    <property type="match status" value="1"/>
</dbReference>
<keyword evidence="10" id="KW-0812">Transmembrane</keyword>
<evidence type="ECO:0000313" key="15">
    <source>
        <dbReference type="Proteomes" id="UP000655225"/>
    </source>
</evidence>
<dbReference type="EMBL" id="JABCRI010000010">
    <property type="protein sequence ID" value="KAF8399734.1"/>
    <property type="molecule type" value="Genomic_DNA"/>
</dbReference>
<dbReference type="InterPro" id="IPR038408">
    <property type="entry name" value="GNK2_sf"/>
</dbReference>
<evidence type="ECO:0000256" key="11">
    <source>
        <dbReference type="SAM" id="SignalP"/>
    </source>
</evidence>
<keyword evidence="2" id="KW-0808">Transferase</keyword>
<keyword evidence="1" id="KW-0723">Serine/threonine-protein kinase</keyword>
<evidence type="ECO:0000256" key="2">
    <source>
        <dbReference type="ARBA" id="ARBA00022679"/>
    </source>
</evidence>
<evidence type="ECO:0000259" key="12">
    <source>
        <dbReference type="PROSITE" id="PS50011"/>
    </source>
</evidence>
<dbReference type="Pfam" id="PF01657">
    <property type="entry name" value="Stress-antifung"/>
    <property type="match status" value="2"/>
</dbReference>
<feature type="transmembrane region" description="Helical" evidence="10">
    <location>
        <begin position="256"/>
        <end position="282"/>
    </location>
</feature>
<evidence type="ECO:0000256" key="4">
    <source>
        <dbReference type="ARBA" id="ARBA00022737"/>
    </source>
</evidence>
<dbReference type="OMA" id="CAMANCL"/>
<dbReference type="PANTHER" id="PTHR47973">
    <property type="entry name" value="CYSTEINE-RICH RECEPTOR-LIKE PROTEIN KINASE 3"/>
    <property type="match status" value="1"/>
</dbReference>
<dbReference type="CDD" id="cd23509">
    <property type="entry name" value="Gnk2-like"/>
    <property type="match status" value="2"/>
</dbReference>
<dbReference type="SUPFAM" id="SSF56112">
    <property type="entry name" value="Protein kinase-like (PK-like)"/>
    <property type="match status" value="1"/>
</dbReference>
<dbReference type="InterPro" id="IPR052059">
    <property type="entry name" value="CR_Ser/Thr_kinase"/>
</dbReference>
<dbReference type="Pfam" id="PF07714">
    <property type="entry name" value="PK_Tyr_Ser-Thr"/>
    <property type="match status" value="1"/>
</dbReference>